<keyword evidence="6 8" id="KW-1133">Transmembrane helix</keyword>
<dbReference type="Pfam" id="PF00528">
    <property type="entry name" value="BPD_transp_1"/>
    <property type="match status" value="1"/>
</dbReference>
<feature type="transmembrane region" description="Helical" evidence="8">
    <location>
        <begin position="180"/>
        <end position="200"/>
    </location>
</feature>
<feature type="transmembrane region" description="Helical" evidence="8">
    <location>
        <begin position="351"/>
        <end position="369"/>
    </location>
</feature>
<dbReference type="PANTHER" id="PTHR30614">
    <property type="entry name" value="MEMBRANE COMPONENT OF AMINO ACID ABC TRANSPORTER"/>
    <property type="match status" value="1"/>
</dbReference>
<dbReference type="Gene3D" id="1.10.3720.10">
    <property type="entry name" value="MetI-like"/>
    <property type="match status" value="1"/>
</dbReference>
<evidence type="ECO:0000313" key="12">
    <source>
        <dbReference type="Proteomes" id="UP000019486"/>
    </source>
</evidence>
<dbReference type="RefSeq" id="WP_051511630.1">
    <property type="nucleotide sequence ID" value="NZ_AVFL01000003.1"/>
</dbReference>
<evidence type="ECO:0000313" key="11">
    <source>
        <dbReference type="EMBL" id="EWY41767.1"/>
    </source>
</evidence>
<feature type="transmembrane region" description="Helical" evidence="8">
    <location>
        <begin position="251"/>
        <end position="271"/>
    </location>
</feature>
<evidence type="ECO:0000256" key="6">
    <source>
        <dbReference type="ARBA" id="ARBA00022989"/>
    </source>
</evidence>
<protein>
    <submittedName>
        <fullName evidence="11">Amino acid ABC transporter permease</fullName>
    </submittedName>
</protein>
<dbReference type="SUPFAM" id="SSF161098">
    <property type="entry name" value="MetI-like"/>
    <property type="match status" value="1"/>
</dbReference>
<evidence type="ECO:0000256" key="8">
    <source>
        <dbReference type="RuleBase" id="RU363032"/>
    </source>
</evidence>
<dbReference type="InterPro" id="IPR043429">
    <property type="entry name" value="ArtM/GltK/GlnP/TcyL/YhdX-like"/>
</dbReference>
<accession>W9HAP8</accession>
<dbReference type="InterPro" id="IPR035906">
    <property type="entry name" value="MetI-like_sf"/>
</dbReference>
<dbReference type="PANTHER" id="PTHR30614:SF41">
    <property type="entry name" value="INNER MEMBRANE AMINO-ACID ABC TRANSPORTER PERMEASE PROTEIN YHDY"/>
    <property type="match status" value="1"/>
</dbReference>
<dbReference type="GO" id="GO:0043190">
    <property type="term" value="C:ATP-binding cassette (ABC) transporter complex"/>
    <property type="evidence" value="ECO:0007669"/>
    <property type="project" value="InterPro"/>
</dbReference>
<reference evidence="11 12" key="1">
    <citation type="submission" date="2013-08" db="EMBL/GenBank/DDBJ databases">
        <title>The genome sequence of Skermanella stibiiresistens.</title>
        <authorList>
            <person name="Zhu W."/>
            <person name="Wang G."/>
        </authorList>
    </citation>
    <scope>NUCLEOTIDE SEQUENCE [LARGE SCALE GENOMIC DNA]</scope>
    <source>
        <strain evidence="11 12">SB22</strain>
    </source>
</reference>
<evidence type="ECO:0000256" key="9">
    <source>
        <dbReference type="SAM" id="MobiDB-lite"/>
    </source>
</evidence>
<dbReference type="PATRIC" id="fig|1385369.3.peg.1312"/>
<evidence type="ECO:0000256" key="7">
    <source>
        <dbReference type="ARBA" id="ARBA00023136"/>
    </source>
</evidence>
<dbReference type="STRING" id="1385369.N825_24915"/>
<gene>
    <name evidence="11" type="ORF">N825_24915</name>
</gene>
<organism evidence="11 12">
    <name type="scientific">Skermanella stibiiresistens SB22</name>
    <dbReference type="NCBI Taxonomy" id="1385369"/>
    <lineage>
        <taxon>Bacteria</taxon>
        <taxon>Pseudomonadati</taxon>
        <taxon>Pseudomonadota</taxon>
        <taxon>Alphaproteobacteria</taxon>
        <taxon>Rhodospirillales</taxon>
        <taxon>Azospirillaceae</taxon>
        <taxon>Skermanella</taxon>
    </lineage>
</organism>
<dbReference type="AlphaFoldDB" id="W9HAP8"/>
<evidence type="ECO:0000256" key="1">
    <source>
        <dbReference type="ARBA" id="ARBA00004429"/>
    </source>
</evidence>
<evidence type="ECO:0000256" key="4">
    <source>
        <dbReference type="ARBA" id="ARBA00022475"/>
    </source>
</evidence>
<comment type="similarity">
    <text evidence="2">Belongs to the binding-protein-dependent transport system permease family. HisMQ subfamily.</text>
</comment>
<evidence type="ECO:0000256" key="3">
    <source>
        <dbReference type="ARBA" id="ARBA00022448"/>
    </source>
</evidence>
<comment type="subcellular location">
    <subcellularLocation>
        <location evidence="1">Cell inner membrane</location>
        <topology evidence="1">Multi-pass membrane protein</topology>
    </subcellularLocation>
    <subcellularLocation>
        <location evidence="8">Cell membrane</location>
        <topology evidence="8">Multi-pass membrane protein</topology>
    </subcellularLocation>
</comment>
<proteinExistence type="inferred from homology"/>
<feature type="region of interest" description="Disordered" evidence="9">
    <location>
        <begin position="1"/>
        <end position="21"/>
    </location>
</feature>
<keyword evidence="3 8" id="KW-0813">Transport</keyword>
<dbReference type="OrthoDB" id="9771188at2"/>
<evidence type="ECO:0000256" key="2">
    <source>
        <dbReference type="ARBA" id="ARBA00010072"/>
    </source>
</evidence>
<name>W9HAP8_9PROT</name>
<dbReference type="CDD" id="cd06261">
    <property type="entry name" value="TM_PBP2"/>
    <property type="match status" value="1"/>
</dbReference>
<keyword evidence="12" id="KW-1185">Reference proteome</keyword>
<dbReference type="EMBL" id="AVFL01000003">
    <property type="protein sequence ID" value="EWY41767.1"/>
    <property type="molecule type" value="Genomic_DNA"/>
</dbReference>
<comment type="caution">
    <text evidence="11">The sequence shown here is derived from an EMBL/GenBank/DDBJ whole genome shotgun (WGS) entry which is preliminary data.</text>
</comment>
<evidence type="ECO:0000256" key="5">
    <source>
        <dbReference type="ARBA" id="ARBA00022692"/>
    </source>
</evidence>
<sequence length="383" mass="42262">MADHISVQGHPGSVTSTDDRETASAVVKPPALALGPLGWVRANLFNTWFNSILTILILWLAYKIIPPLVNWLIINSVGPGEGVTAQACRASGGACWAFIHEKYRLILFGLYPYEEQWRPIASILIIVGLLGVSSNRNFWKPWLLAVWAAAAVVIGVLMWGGVLGLPFVRNTLWGGLPLTLILSVVGLVVAFPLSILLALGRRSDLPIVKSLCVTYIELIRGVPLITVLFMASVMFPLFLPTGVTIDKLLRAQIGLILFASAYLAEVIRGGLQAIPKGQYEAADSLGLTYWQKTRKIILPQALSITIPPLVNTFIGFFKDTSLVIIIGLFDLMSASKAALTDPAWRGFYKESYLFVAVVYFAFCFFMSKYSQWLENELHRGHKR</sequence>
<feature type="transmembrane region" description="Helical" evidence="8">
    <location>
        <begin position="116"/>
        <end position="132"/>
    </location>
</feature>
<dbReference type="PROSITE" id="PS50928">
    <property type="entry name" value="ABC_TM1"/>
    <property type="match status" value="1"/>
</dbReference>
<dbReference type="GO" id="GO:0006865">
    <property type="term" value="P:amino acid transport"/>
    <property type="evidence" value="ECO:0007669"/>
    <property type="project" value="TreeGrafter"/>
</dbReference>
<dbReference type="GO" id="GO:0022857">
    <property type="term" value="F:transmembrane transporter activity"/>
    <property type="evidence" value="ECO:0007669"/>
    <property type="project" value="InterPro"/>
</dbReference>
<dbReference type="InterPro" id="IPR010065">
    <property type="entry name" value="AA_ABC_transptr_permease_3TM"/>
</dbReference>
<keyword evidence="7 8" id="KW-0472">Membrane</keyword>
<feature type="transmembrane region" description="Helical" evidence="8">
    <location>
        <begin position="144"/>
        <end position="168"/>
    </location>
</feature>
<dbReference type="NCBIfam" id="TIGR01726">
    <property type="entry name" value="HEQRo_perm_3TM"/>
    <property type="match status" value="1"/>
</dbReference>
<keyword evidence="5 8" id="KW-0812">Transmembrane</keyword>
<keyword evidence="4" id="KW-1003">Cell membrane</keyword>
<feature type="transmembrane region" description="Helical" evidence="8">
    <location>
        <begin position="221"/>
        <end position="239"/>
    </location>
</feature>
<evidence type="ECO:0000259" key="10">
    <source>
        <dbReference type="PROSITE" id="PS50928"/>
    </source>
</evidence>
<feature type="domain" description="ABC transmembrane type-1" evidence="10">
    <location>
        <begin position="176"/>
        <end position="366"/>
    </location>
</feature>
<dbReference type="Proteomes" id="UP000019486">
    <property type="component" value="Unassembled WGS sequence"/>
</dbReference>
<dbReference type="InterPro" id="IPR000515">
    <property type="entry name" value="MetI-like"/>
</dbReference>